<dbReference type="GO" id="GO:0016020">
    <property type="term" value="C:membrane"/>
    <property type="evidence" value="ECO:0007669"/>
    <property type="project" value="InterPro"/>
</dbReference>
<keyword evidence="4" id="KW-1133">Transmembrane helix</keyword>
<dbReference type="PANTHER" id="PTHR32089:SF112">
    <property type="entry name" value="LYSOZYME-LIKE PROTEIN-RELATED"/>
    <property type="match status" value="1"/>
</dbReference>
<evidence type="ECO:0000313" key="7">
    <source>
        <dbReference type="EMBL" id="BCJ98721.1"/>
    </source>
</evidence>
<dbReference type="Pfam" id="PF00015">
    <property type="entry name" value="MCPsignal"/>
    <property type="match status" value="1"/>
</dbReference>
<dbReference type="InterPro" id="IPR024478">
    <property type="entry name" value="HlyB_4HB_MCP"/>
</dbReference>
<proteinExistence type="inferred from homology"/>
<feature type="transmembrane region" description="Helical" evidence="4">
    <location>
        <begin position="181"/>
        <end position="204"/>
    </location>
</feature>
<evidence type="ECO:0000313" key="8">
    <source>
        <dbReference type="Proteomes" id="UP000515703"/>
    </source>
</evidence>
<keyword evidence="4" id="KW-0812">Transmembrane</keyword>
<evidence type="ECO:0000256" key="3">
    <source>
        <dbReference type="PROSITE-ProRule" id="PRU00284"/>
    </source>
</evidence>
<dbReference type="Pfam" id="PF12729">
    <property type="entry name" value="4HB_MCP_1"/>
    <property type="match status" value="1"/>
</dbReference>
<dbReference type="AlphaFoldDB" id="A0A7I8DN51"/>
<feature type="transmembrane region" description="Helical" evidence="4">
    <location>
        <begin position="7"/>
        <end position="29"/>
    </location>
</feature>
<evidence type="ECO:0000256" key="2">
    <source>
        <dbReference type="ARBA" id="ARBA00029447"/>
    </source>
</evidence>
<dbReference type="InterPro" id="IPR003660">
    <property type="entry name" value="HAMP_dom"/>
</dbReference>
<keyword evidence="4" id="KW-0472">Membrane</keyword>
<feature type="domain" description="Methyl-accepting transducer" evidence="5">
    <location>
        <begin position="268"/>
        <end position="512"/>
    </location>
</feature>
<dbReference type="SMART" id="SM00283">
    <property type="entry name" value="MA"/>
    <property type="match status" value="1"/>
</dbReference>
<dbReference type="Gene3D" id="1.10.287.950">
    <property type="entry name" value="Methyl-accepting chemotaxis protein"/>
    <property type="match status" value="1"/>
</dbReference>
<dbReference type="SUPFAM" id="SSF58104">
    <property type="entry name" value="Methyl-accepting chemotaxis protein (MCP) signaling domain"/>
    <property type="match status" value="1"/>
</dbReference>
<dbReference type="InterPro" id="IPR004090">
    <property type="entry name" value="Chemotax_Me-accpt_rcpt"/>
</dbReference>
<evidence type="ECO:0000256" key="1">
    <source>
        <dbReference type="ARBA" id="ARBA00023224"/>
    </source>
</evidence>
<dbReference type="EMBL" id="AP023368">
    <property type="protein sequence ID" value="BCJ98721.1"/>
    <property type="molecule type" value="Genomic_DNA"/>
</dbReference>
<dbReference type="PRINTS" id="PR00260">
    <property type="entry name" value="CHEMTRNSDUCR"/>
</dbReference>
<dbReference type="CDD" id="cd06225">
    <property type="entry name" value="HAMP"/>
    <property type="match status" value="1"/>
</dbReference>
<dbReference type="PANTHER" id="PTHR32089">
    <property type="entry name" value="METHYL-ACCEPTING CHEMOTAXIS PROTEIN MCPB"/>
    <property type="match status" value="1"/>
</dbReference>
<dbReference type="RefSeq" id="WP_185259033.1">
    <property type="nucleotide sequence ID" value="NZ_AP023368.1"/>
</dbReference>
<dbReference type="GO" id="GO:0007165">
    <property type="term" value="P:signal transduction"/>
    <property type="evidence" value="ECO:0007669"/>
    <property type="project" value="UniProtKB-KW"/>
</dbReference>
<dbReference type="PROSITE" id="PS50885">
    <property type="entry name" value="HAMP"/>
    <property type="match status" value="1"/>
</dbReference>
<dbReference type="Pfam" id="PF00672">
    <property type="entry name" value="HAMP"/>
    <property type="match status" value="1"/>
</dbReference>
<dbReference type="SMART" id="SM00304">
    <property type="entry name" value="HAMP"/>
    <property type="match status" value="1"/>
</dbReference>
<dbReference type="Proteomes" id="UP000515703">
    <property type="component" value="Chromosome"/>
</dbReference>
<evidence type="ECO:0000259" key="6">
    <source>
        <dbReference type="PROSITE" id="PS50885"/>
    </source>
</evidence>
<protein>
    <submittedName>
        <fullName evidence="7">Methyl-accepting chemotaxis protein</fullName>
    </submittedName>
</protein>
<reference evidence="7 8" key="1">
    <citation type="submission" date="2020-08" db="EMBL/GenBank/DDBJ databases">
        <title>Draft genome sequencing of an Anaerocolumna strain isolated from anoxic soil subjected to BSD treatment.</title>
        <authorList>
            <person name="Uek A."/>
            <person name="Tonouchi A."/>
        </authorList>
    </citation>
    <scope>NUCLEOTIDE SEQUENCE [LARGE SCALE GENOMIC DNA]</scope>
    <source>
        <strain evidence="7 8">CTTW</strain>
    </source>
</reference>
<dbReference type="PROSITE" id="PS50111">
    <property type="entry name" value="CHEMOTAXIS_TRANSDUC_2"/>
    <property type="match status" value="1"/>
</dbReference>
<sequence length="562" mass="61350">MKIKHKLIISFSVIIIAIALLSGISVYSLNKVNQTSTIIAEEVIPKLECINNINYDLARFRSHEYQHMLTETSDMDELEGRMDTLKNSIQDGIKQYTTYEQSDKIDLLMKDWKSYLTEHDKIIALSRGNDKSSSLNEIKGESKRTFDEIASIIQEFKANDDKEAKQISANGDAIYASTSKFMIGSVIIIIVVSVIMAGWIILSFTRPISLLQRKLQDLVAQGGDLTKNIDIKSKDEVGSLSDAVNQFIQNVREIIIEVNTCSDMVFESANQVSSHLTVLSKNVEESSSIIEELSAGLEETAAAAEEINASSADIERAAVDMSERSQQGSMSVNEINTKATALKHSAISSKNKATNIYYGTKESLELALKKSETISHIDALSEAILEISGQTNLLALNAAIEAARAGEAGRGFSVVAEEIRKLAENSGSTVNEIQKVTGEVLQAVTELTNASKTILGFFDETVLKDYDALVSTGESYGQDGAFVDSMITEFSASSQELSATIEGIIKAINEVAITVNSGASETQEISERMVQIVAMQDEVQKQMSIAVSNSELLKRAVSKFTV</sequence>
<feature type="domain" description="HAMP" evidence="6">
    <location>
        <begin position="202"/>
        <end position="256"/>
    </location>
</feature>
<evidence type="ECO:0000259" key="5">
    <source>
        <dbReference type="PROSITE" id="PS50111"/>
    </source>
</evidence>
<dbReference type="KEGG" id="acht:bsdcttw_17620"/>
<reference evidence="7 8" key="2">
    <citation type="submission" date="2020-08" db="EMBL/GenBank/DDBJ databases">
        <authorList>
            <person name="Ueki A."/>
            <person name="Tonouchi A."/>
        </authorList>
    </citation>
    <scope>NUCLEOTIDE SEQUENCE [LARGE SCALE GENOMIC DNA]</scope>
    <source>
        <strain evidence="7 8">CTTW</strain>
    </source>
</reference>
<dbReference type="InterPro" id="IPR004089">
    <property type="entry name" value="MCPsignal_dom"/>
</dbReference>
<dbReference type="GO" id="GO:0004888">
    <property type="term" value="F:transmembrane signaling receptor activity"/>
    <property type="evidence" value="ECO:0007669"/>
    <property type="project" value="InterPro"/>
</dbReference>
<comment type="similarity">
    <text evidence="2">Belongs to the methyl-accepting chemotaxis (MCP) protein family.</text>
</comment>
<organism evidence="7 8">
    <name type="scientific">Anaerocolumna chitinilytica</name>
    <dbReference type="NCBI Taxonomy" id="1727145"/>
    <lineage>
        <taxon>Bacteria</taxon>
        <taxon>Bacillati</taxon>
        <taxon>Bacillota</taxon>
        <taxon>Clostridia</taxon>
        <taxon>Lachnospirales</taxon>
        <taxon>Lachnospiraceae</taxon>
        <taxon>Anaerocolumna</taxon>
    </lineage>
</organism>
<gene>
    <name evidence="7" type="ORF">bsdcttw_17620</name>
</gene>
<accession>A0A7I8DN51</accession>
<name>A0A7I8DN51_9FIRM</name>
<evidence type="ECO:0000256" key="4">
    <source>
        <dbReference type="SAM" id="Phobius"/>
    </source>
</evidence>
<dbReference type="GO" id="GO:0006935">
    <property type="term" value="P:chemotaxis"/>
    <property type="evidence" value="ECO:0007669"/>
    <property type="project" value="InterPro"/>
</dbReference>
<keyword evidence="1 3" id="KW-0807">Transducer</keyword>
<keyword evidence="8" id="KW-1185">Reference proteome</keyword>